<dbReference type="Proteomes" id="UP000265566">
    <property type="component" value="Chromosome 8"/>
</dbReference>
<comment type="caution">
    <text evidence="1">The sequence shown here is derived from an EMBL/GenBank/DDBJ whole genome shotgun (WGS) entry which is preliminary data.</text>
</comment>
<protein>
    <submittedName>
        <fullName evidence="1">Uncharacterized protein</fullName>
    </submittedName>
</protein>
<dbReference type="AlphaFoldDB" id="A0A396GDA3"/>
<reference evidence="1" key="1">
    <citation type="journal article" date="2018" name="Nat. Plants">
        <title>Whole-genome landscape of Medicago truncatula symbiotic genes.</title>
        <authorList>
            <person name="Pecrix Y."/>
            <person name="Gamas P."/>
            <person name="Carrere S."/>
        </authorList>
    </citation>
    <scope>NUCLEOTIDE SEQUENCE</scope>
    <source>
        <tissue evidence="1">Leaves</tissue>
    </source>
</reference>
<evidence type="ECO:0000313" key="1">
    <source>
        <dbReference type="EMBL" id="RHN39200.1"/>
    </source>
</evidence>
<name>A0A396GDA3_MEDTR</name>
<dbReference type="Gramene" id="rna45204">
    <property type="protein sequence ID" value="RHN39200.1"/>
    <property type="gene ID" value="gene45204"/>
</dbReference>
<proteinExistence type="predicted"/>
<sequence length="48" mass="6050">MLNLWFIQVRVTFIHHFIQKFTTFPYAHLYPVQFPIFFSHFLHLRKNK</sequence>
<organism evidence="1">
    <name type="scientific">Medicago truncatula</name>
    <name type="common">Barrel medic</name>
    <name type="synonym">Medicago tribuloides</name>
    <dbReference type="NCBI Taxonomy" id="3880"/>
    <lineage>
        <taxon>Eukaryota</taxon>
        <taxon>Viridiplantae</taxon>
        <taxon>Streptophyta</taxon>
        <taxon>Embryophyta</taxon>
        <taxon>Tracheophyta</taxon>
        <taxon>Spermatophyta</taxon>
        <taxon>Magnoliopsida</taxon>
        <taxon>eudicotyledons</taxon>
        <taxon>Gunneridae</taxon>
        <taxon>Pentapetalae</taxon>
        <taxon>rosids</taxon>
        <taxon>fabids</taxon>
        <taxon>Fabales</taxon>
        <taxon>Fabaceae</taxon>
        <taxon>Papilionoideae</taxon>
        <taxon>50 kb inversion clade</taxon>
        <taxon>NPAAA clade</taxon>
        <taxon>Hologalegina</taxon>
        <taxon>IRL clade</taxon>
        <taxon>Trifolieae</taxon>
        <taxon>Medicago</taxon>
    </lineage>
</organism>
<dbReference type="EMBL" id="PSQE01000008">
    <property type="protein sequence ID" value="RHN39200.1"/>
    <property type="molecule type" value="Genomic_DNA"/>
</dbReference>
<accession>A0A396GDA3</accession>
<gene>
    <name evidence="1" type="ORF">MtrunA17_Chr8g0341291</name>
</gene>